<feature type="domain" description="Exonuclease" evidence="4">
    <location>
        <begin position="150"/>
        <end position="322"/>
    </location>
</feature>
<dbReference type="CDD" id="cd06137">
    <property type="entry name" value="DEDDh_RNase"/>
    <property type="match status" value="1"/>
</dbReference>
<dbReference type="Proteomes" id="UP000275078">
    <property type="component" value="Unassembled WGS sequence"/>
</dbReference>
<evidence type="ECO:0000256" key="2">
    <source>
        <dbReference type="ARBA" id="ARBA00022801"/>
    </source>
</evidence>
<sequence length="350" mass="39417">MPHPSALNQGGHKWRTISPDQYDAWFIAIQKLRHSRADLEEARFPFKDHVYTPHPTKQDWHLKIVEHCRNCGVSKKAFLQGTAVEKRCLVHLSPNPPNSGKCPHCKRSLKLTGCHLNSHIPDQHTFVAGSFDSANRTYFEAPASNPNARRIVVLDCEMLELAYGQETVCQLSAVDFLTGEILIDSLVAPPSDIRVSDWRTKYTSLNADIMRSAIKQGKTLNGIAGARAELFKYIDANTILIGFSVHHDFEALRLTHSNVVDFQILYSKAFHGKVVGLAKAIRSYFPSMRIQNHGSGGDGHVCLEDVMAARELVLFWVLKKGNVEILSFAEMLDKLDDLRIERIERSMGLY</sequence>
<keyword evidence="1" id="KW-0540">Nuclease</keyword>
<accession>A0A3N4HQ80</accession>
<dbReference type="InterPro" id="IPR047021">
    <property type="entry name" value="REXO1/3/4-like"/>
</dbReference>
<keyword evidence="2" id="KW-0378">Hydrolase</keyword>
<gene>
    <name evidence="5" type="ORF">BJ508DRAFT_24407</name>
</gene>
<dbReference type="PANTHER" id="PTHR12801:SF114">
    <property type="entry name" value="EXONUCLEASE, PUTATIVE (AFU_ORTHOLOGUE AFUA_7G00870)-RELATED"/>
    <property type="match status" value="1"/>
</dbReference>
<reference evidence="5 6" key="1">
    <citation type="journal article" date="2018" name="Nat. Ecol. Evol.">
        <title>Pezizomycetes genomes reveal the molecular basis of ectomycorrhizal truffle lifestyle.</title>
        <authorList>
            <person name="Murat C."/>
            <person name="Payen T."/>
            <person name="Noel B."/>
            <person name="Kuo A."/>
            <person name="Morin E."/>
            <person name="Chen J."/>
            <person name="Kohler A."/>
            <person name="Krizsan K."/>
            <person name="Balestrini R."/>
            <person name="Da Silva C."/>
            <person name="Montanini B."/>
            <person name="Hainaut M."/>
            <person name="Levati E."/>
            <person name="Barry K.W."/>
            <person name="Belfiori B."/>
            <person name="Cichocki N."/>
            <person name="Clum A."/>
            <person name="Dockter R.B."/>
            <person name="Fauchery L."/>
            <person name="Guy J."/>
            <person name="Iotti M."/>
            <person name="Le Tacon F."/>
            <person name="Lindquist E.A."/>
            <person name="Lipzen A."/>
            <person name="Malagnac F."/>
            <person name="Mello A."/>
            <person name="Molinier V."/>
            <person name="Miyauchi S."/>
            <person name="Poulain J."/>
            <person name="Riccioni C."/>
            <person name="Rubini A."/>
            <person name="Sitrit Y."/>
            <person name="Splivallo R."/>
            <person name="Traeger S."/>
            <person name="Wang M."/>
            <person name="Zifcakova L."/>
            <person name="Wipf D."/>
            <person name="Zambonelli A."/>
            <person name="Paolocci F."/>
            <person name="Nowrousian M."/>
            <person name="Ottonello S."/>
            <person name="Baldrian P."/>
            <person name="Spatafora J.W."/>
            <person name="Henrissat B."/>
            <person name="Nagy L.G."/>
            <person name="Aury J.M."/>
            <person name="Wincker P."/>
            <person name="Grigoriev I.V."/>
            <person name="Bonfante P."/>
            <person name="Martin F.M."/>
        </authorList>
    </citation>
    <scope>NUCLEOTIDE SEQUENCE [LARGE SCALE GENOMIC DNA]</scope>
    <source>
        <strain evidence="5 6">RN42</strain>
    </source>
</reference>
<keyword evidence="3" id="KW-0269">Exonuclease</keyword>
<dbReference type="Pfam" id="PF00929">
    <property type="entry name" value="RNase_T"/>
    <property type="match status" value="1"/>
</dbReference>
<dbReference type="InterPro" id="IPR036397">
    <property type="entry name" value="RNaseH_sf"/>
</dbReference>
<proteinExistence type="predicted"/>
<dbReference type="PANTHER" id="PTHR12801">
    <property type="entry name" value="RNA EXONUCLEASE REXO1 / RECO3 FAMILY MEMBER-RELATED"/>
    <property type="match status" value="1"/>
</dbReference>
<evidence type="ECO:0000256" key="1">
    <source>
        <dbReference type="ARBA" id="ARBA00022722"/>
    </source>
</evidence>
<keyword evidence="6" id="KW-1185">Reference proteome</keyword>
<organism evidence="5 6">
    <name type="scientific">Ascobolus immersus RN42</name>
    <dbReference type="NCBI Taxonomy" id="1160509"/>
    <lineage>
        <taxon>Eukaryota</taxon>
        <taxon>Fungi</taxon>
        <taxon>Dikarya</taxon>
        <taxon>Ascomycota</taxon>
        <taxon>Pezizomycotina</taxon>
        <taxon>Pezizomycetes</taxon>
        <taxon>Pezizales</taxon>
        <taxon>Ascobolaceae</taxon>
        <taxon>Ascobolus</taxon>
    </lineage>
</organism>
<dbReference type="GO" id="GO:0006364">
    <property type="term" value="P:rRNA processing"/>
    <property type="evidence" value="ECO:0007669"/>
    <property type="project" value="TreeGrafter"/>
</dbReference>
<dbReference type="InterPro" id="IPR013520">
    <property type="entry name" value="Ribonucl_H"/>
</dbReference>
<dbReference type="GO" id="GO:0004527">
    <property type="term" value="F:exonuclease activity"/>
    <property type="evidence" value="ECO:0007669"/>
    <property type="project" value="UniProtKB-KW"/>
</dbReference>
<dbReference type="STRING" id="1160509.A0A3N4HQ80"/>
<protein>
    <recommendedName>
        <fullName evidence="4">Exonuclease domain-containing protein</fullName>
    </recommendedName>
</protein>
<evidence type="ECO:0000256" key="3">
    <source>
        <dbReference type="ARBA" id="ARBA00022839"/>
    </source>
</evidence>
<dbReference type="GO" id="GO:0000027">
    <property type="term" value="P:ribosomal large subunit assembly"/>
    <property type="evidence" value="ECO:0007669"/>
    <property type="project" value="TreeGrafter"/>
</dbReference>
<dbReference type="EMBL" id="ML119771">
    <property type="protein sequence ID" value="RPA75136.1"/>
    <property type="molecule type" value="Genomic_DNA"/>
</dbReference>
<dbReference type="Gene3D" id="3.30.420.10">
    <property type="entry name" value="Ribonuclease H-like superfamily/Ribonuclease H"/>
    <property type="match status" value="1"/>
</dbReference>
<evidence type="ECO:0000313" key="5">
    <source>
        <dbReference type="EMBL" id="RPA75136.1"/>
    </source>
</evidence>
<dbReference type="GO" id="GO:0003676">
    <property type="term" value="F:nucleic acid binding"/>
    <property type="evidence" value="ECO:0007669"/>
    <property type="project" value="InterPro"/>
</dbReference>
<evidence type="ECO:0000313" key="6">
    <source>
        <dbReference type="Proteomes" id="UP000275078"/>
    </source>
</evidence>
<evidence type="ECO:0000259" key="4">
    <source>
        <dbReference type="SMART" id="SM00479"/>
    </source>
</evidence>
<dbReference type="SMART" id="SM00479">
    <property type="entry name" value="EXOIII"/>
    <property type="match status" value="1"/>
</dbReference>
<dbReference type="InterPro" id="IPR012337">
    <property type="entry name" value="RNaseH-like_sf"/>
</dbReference>
<dbReference type="SUPFAM" id="SSF53098">
    <property type="entry name" value="Ribonuclease H-like"/>
    <property type="match status" value="1"/>
</dbReference>
<dbReference type="AlphaFoldDB" id="A0A3N4HQ80"/>
<dbReference type="OrthoDB" id="16516at2759"/>
<name>A0A3N4HQ80_ASCIM</name>
<dbReference type="GO" id="GO:0005634">
    <property type="term" value="C:nucleus"/>
    <property type="evidence" value="ECO:0007669"/>
    <property type="project" value="TreeGrafter"/>
</dbReference>